<reference evidence="1" key="1">
    <citation type="submission" date="2021-06" db="EMBL/GenBank/DDBJ databases">
        <authorList>
            <person name="Kallberg Y."/>
            <person name="Tangrot J."/>
            <person name="Rosling A."/>
        </authorList>
    </citation>
    <scope>NUCLEOTIDE SEQUENCE</scope>
    <source>
        <strain evidence="1">MA461A</strain>
    </source>
</reference>
<dbReference type="EMBL" id="CAJVQC010065317">
    <property type="protein sequence ID" value="CAG8805371.1"/>
    <property type="molecule type" value="Genomic_DNA"/>
</dbReference>
<dbReference type="Proteomes" id="UP000789920">
    <property type="component" value="Unassembled WGS sequence"/>
</dbReference>
<name>A0ACA9RR92_9GLOM</name>
<accession>A0ACA9RR92</accession>
<keyword evidence="2" id="KW-1185">Reference proteome</keyword>
<evidence type="ECO:0000313" key="2">
    <source>
        <dbReference type="Proteomes" id="UP000789920"/>
    </source>
</evidence>
<evidence type="ECO:0000313" key="1">
    <source>
        <dbReference type="EMBL" id="CAG8805371.1"/>
    </source>
</evidence>
<gene>
    <name evidence="1" type="ORF">RPERSI_LOCUS21916</name>
</gene>
<feature type="non-terminal residue" evidence="1">
    <location>
        <position position="1"/>
    </location>
</feature>
<protein>
    <submittedName>
        <fullName evidence="1">4819_t:CDS:1</fullName>
    </submittedName>
</protein>
<proteinExistence type="predicted"/>
<sequence length="149" mass="16897">IQEHQLDQQRLSEIEDVLQQSTLSAYQRSAIISKMPDLFQELTIVIQNPQVRQTRRRPVGARNHAQSSTERDSSAFELVESERKCGIYHESGHNSRTCPNAESTSEDIESDVDVAEDDVDVVEADIEMVDADIVEKDLVEKDDDIIEID</sequence>
<feature type="non-terminal residue" evidence="1">
    <location>
        <position position="149"/>
    </location>
</feature>
<organism evidence="1 2">
    <name type="scientific">Racocetra persica</name>
    <dbReference type="NCBI Taxonomy" id="160502"/>
    <lineage>
        <taxon>Eukaryota</taxon>
        <taxon>Fungi</taxon>
        <taxon>Fungi incertae sedis</taxon>
        <taxon>Mucoromycota</taxon>
        <taxon>Glomeromycotina</taxon>
        <taxon>Glomeromycetes</taxon>
        <taxon>Diversisporales</taxon>
        <taxon>Gigasporaceae</taxon>
        <taxon>Racocetra</taxon>
    </lineage>
</organism>
<comment type="caution">
    <text evidence="1">The sequence shown here is derived from an EMBL/GenBank/DDBJ whole genome shotgun (WGS) entry which is preliminary data.</text>
</comment>